<accession>A0ACC0WH03</accession>
<evidence type="ECO:0000313" key="1">
    <source>
        <dbReference type="EMBL" id="KAI9917360.1"/>
    </source>
</evidence>
<name>A0ACC0WH03_9STRA</name>
<comment type="caution">
    <text evidence="1">The sequence shown here is derived from an EMBL/GenBank/DDBJ whole genome shotgun (WGS) entry which is preliminary data.</text>
</comment>
<dbReference type="EMBL" id="CM047592">
    <property type="protein sequence ID" value="KAI9917360.1"/>
    <property type="molecule type" value="Genomic_DNA"/>
</dbReference>
<dbReference type="Proteomes" id="UP001163321">
    <property type="component" value="Chromosome 13"/>
</dbReference>
<reference evidence="1 2" key="1">
    <citation type="journal article" date="2022" name="bioRxiv">
        <title>The genome of the oomycete Peronosclerospora sorghi, a cosmopolitan pathogen of maize and sorghum, is inflated with dispersed pseudogenes.</title>
        <authorList>
            <person name="Fletcher K."/>
            <person name="Martin F."/>
            <person name="Isakeit T."/>
            <person name="Cavanaugh K."/>
            <person name="Magill C."/>
            <person name="Michelmore R."/>
        </authorList>
    </citation>
    <scope>NUCLEOTIDE SEQUENCE [LARGE SCALE GENOMIC DNA]</scope>
    <source>
        <strain evidence="1">P6</strain>
    </source>
</reference>
<evidence type="ECO:0000313" key="2">
    <source>
        <dbReference type="Proteomes" id="UP001163321"/>
    </source>
</evidence>
<proteinExistence type="predicted"/>
<protein>
    <submittedName>
        <fullName evidence="1">Uncharacterized protein</fullName>
    </submittedName>
</protein>
<sequence>MRPSDDAAKCGQEPKMIAHGGVKPFVVKQDTVILTARTAIPETFDHEHPFSVRSRDKAVSYVVKLGANDCPTKCRHHDMLRVSAVSGKLLSTCTTRKNELWVSLIEKAYLKPNGCYDFSGGNSGIDLFALKGWIPERVSASALIDAPHKEEILWEQLNRAFMMEIASINRHLI</sequence>
<keyword evidence="2" id="KW-1185">Reference proteome</keyword>
<organism evidence="1 2">
    <name type="scientific">Peronosclerospora sorghi</name>
    <dbReference type="NCBI Taxonomy" id="230839"/>
    <lineage>
        <taxon>Eukaryota</taxon>
        <taxon>Sar</taxon>
        <taxon>Stramenopiles</taxon>
        <taxon>Oomycota</taxon>
        <taxon>Peronosporomycetes</taxon>
        <taxon>Peronosporales</taxon>
        <taxon>Peronosporaceae</taxon>
        <taxon>Peronosclerospora</taxon>
    </lineage>
</organism>
<gene>
    <name evidence="1" type="ORF">PsorP6_012538</name>
</gene>